<accession>V4KU52</accession>
<dbReference type="Gramene" id="ESQ30918">
    <property type="protein sequence ID" value="ESQ30918"/>
    <property type="gene ID" value="EUTSA_v10011562mg"/>
</dbReference>
<dbReference type="InterPro" id="IPR050232">
    <property type="entry name" value="FBL13/AtMIF1-like"/>
</dbReference>
<dbReference type="InterPro" id="IPR032675">
    <property type="entry name" value="LRR_dom_sf"/>
</dbReference>
<dbReference type="CDD" id="cd22160">
    <property type="entry name" value="F-box_AtFBL13-like"/>
    <property type="match status" value="1"/>
</dbReference>
<dbReference type="OMA" id="FFNNARC"/>
<name>V4KU52_EUTSA</name>
<organism evidence="2 3">
    <name type="scientific">Eutrema salsugineum</name>
    <name type="common">Saltwater cress</name>
    <name type="synonym">Sisymbrium salsugineum</name>
    <dbReference type="NCBI Taxonomy" id="72664"/>
    <lineage>
        <taxon>Eukaryota</taxon>
        <taxon>Viridiplantae</taxon>
        <taxon>Streptophyta</taxon>
        <taxon>Embryophyta</taxon>
        <taxon>Tracheophyta</taxon>
        <taxon>Spermatophyta</taxon>
        <taxon>Magnoliopsida</taxon>
        <taxon>eudicotyledons</taxon>
        <taxon>Gunneridae</taxon>
        <taxon>Pentapetalae</taxon>
        <taxon>rosids</taxon>
        <taxon>malvids</taxon>
        <taxon>Brassicales</taxon>
        <taxon>Brassicaceae</taxon>
        <taxon>Eutremeae</taxon>
        <taxon>Eutrema</taxon>
    </lineage>
</organism>
<dbReference type="STRING" id="72664.V4KU52"/>
<evidence type="ECO:0000313" key="3">
    <source>
        <dbReference type="Proteomes" id="UP000030689"/>
    </source>
</evidence>
<dbReference type="InterPro" id="IPR036047">
    <property type="entry name" value="F-box-like_dom_sf"/>
</dbReference>
<dbReference type="InterPro" id="IPR006566">
    <property type="entry name" value="FBD"/>
</dbReference>
<feature type="domain" description="FBD" evidence="1">
    <location>
        <begin position="342"/>
        <end position="385"/>
    </location>
</feature>
<gene>
    <name evidence="2" type="ORF">EUTSA_v10011562mg</name>
</gene>
<evidence type="ECO:0000259" key="1">
    <source>
        <dbReference type="Pfam" id="PF08387"/>
    </source>
</evidence>
<dbReference type="PANTHER" id="PTHR31900">
    <property type="entry name" value="F-BOX/RNI SUPERFAMILY PROTEIN-RELATED"/>
    <property type="match status" value="1"/>
</dbReference>
<dbReference type="AlphaFoldDB" id="V4KU52"/>
<dbReference type="Proteomes" id="UP000030689">
    <property type="component" value="Unassembled WGS sequence"/>
</dbReference>
<dbReference type="Gene3D" id="3.80.10.10">
    <property type="entry name" value="Ribonuclease Inhibitor"/>
    <property type="match status" value="1"/>
</dbReference>
<dbReference type="InterPro" id="IPR053781">
    <property type="entry name" value="F-box_AtFBL13-like"/>
</dbReference>
<dbReference type="SUPFAM" id="SSF52047">
    <property type="entry name" value="RNI-like"/>
    <property type="match status" value="1"/>
</dbReference>
<dbReference type="Pfam" id="PF08387">
    <property type="entry name" value="FBD"/>
    <property type="match status" value="1"/>
</dbReference>
<reference evidence="2 3" key="1">
    <citation type="journal article" date="2013" name="Front. Plant Sci.">
        <title>The Reference Genome of the Halophytic Plant Eutrema salsugineum.</title>
        <authorList>
            <person name="Yang R."/>
            <person name="Jarvis D.E."/>
            <person name="Chen H."/>
            <person name="Beilstein M.A."/>
            <person name="Grimwood J."/>
            <person name="Jenkins J."/>
            <person name="Shu S."/>
            <person name="Prochnik S."/>
            <person name="Xin M."/>
            <person name="Ma C."/>
            <person name="Schmutz J."/>
            <person name="Wing R.A."/>
            <person name="Mitchell-Olds T."/>
            <person name="Schumaker K.S."/>
            <person name="Wang X."/>
        </authorList>
    </citation>
    <scope>NUCLEOTIDE SEQUENCE [LARGE SCALE GENOMIC DNA]</scope>
</reference>
<keyword evidence="3" id="KW-1185">Reference proteome</keyword>
<evidence type="ECO:0000313" key="2">
    <source>
        <dbReference type="EMBL" id="ESQ30918.1"/>
    </source>
</evidence>
<dbReference type="PANTHER" id="PTHR31900:SF28">
    <property type="entry name" value="FBD DOMAIN-CONTAINING PROTEIN"/>
    <property type="match status" value="1"/>
</dbReference>
<dbReference type="KEGG" id="eus:EUTSA_v10011562mg"/>
<protein>
    <recommendedName>
        <fullName evidence="1">FBD domain-containing protein</fullName>
    </recommendedName>
</protein>
<dbReference type="EMBL" id="KI517809">
    <property type="protein sequence ID" value="ESQ30918.1"/>
    <property type="molecule type" value="Genomic_DNA"/>
</dbReference>
<sequence length="387" mass="45297">MDRISELSDELLVKILSFPPTKVAVSTSILSKQWKLLWMWLPKLEYNELDDIKGPVSSTIMYWDFIDKNLPLHRAPAIESLLLRFYRGEFLQPESIKRWVEIAVSRCVRELSIDYYWHSDHLHDLSFPSSLYTCNSLMTLKLDGEKILVDVPRTVYSLQLLLSCCPVLEDLLIERGDGDDNVRELVVTVPSLQRLSLSIDSEYSPGGYVIATPSLKYFTLQDDRDITFSCLIEDMPMLEEVDIDVVQDFEKLLESVTSVKRLSLRVVSNLEEEFLSRVGIVFNQLERFKLCICSEHWPKFLVRLLRKSPKLRVLNLYIDTSVERYDYHPVQWKNMWKNERRSSVPECLSTSLETLEFARYCGTQEERDFMSFFFEHVRCLKSISITD</sequence>
<dbReference type="SUPFAM" id="SSF81383">
    <property type="entry name" value="F-box domain"/>
    <property type="match status" value="1"/>
</dbReference>
<proteinExistence type="predicted"/>